<feature type="coiled-coil region" evidence="8">
    <location>
        <begin position="246"/>
        <end position="307"/>
    </location>
</feature>
<evidence type="ECO:0000256" key="9">
    <source>
        <dbReference type="SAM" id="Phobius"/>
    </source>
</evidence>
<dbReference type="Pfam" id="PF07568">
    <property type="entry name" value="HisKA_2"/>
    <property type="match status" value="1"/>
</dbReference>
<gene>
    <name evidence="11" type="ORF">P0Y65_02155</name>
</gene>
<feature type="domain" description="Histidine kinase" evidence="10">
    <location>
        <begin position="269"/>
        <end position="462"/>
    </location>
</feature>
<dbReference type="InterPro" id="IPR007891">
    <property type="entry name" value="CHASE3"/>
</dbReference>
<feature type="transmembrane region" description="Helical" evidence="9">
    <location>
        <begin position="194"/>
        <end position="214"/>
    </location>
</feature>
<dbReference type="AlphaFoldDB" id="A0AAJ6B233"/>
<dbReference type="SUPFAM" id="SSF55874">
    <property type="entry name" value="ATPase domain of HSP90 chaperone/DNA topoisomerase II/histidine kinase"/>
    <property type="match status" value="1"/>
</dbReference>
<dbReference type="InterPro" id="IPR036890">
    <property type="entry name" value="HATPase_C_sf"/>
</dbReference>
<evidence type="ECO:0000256" key="8">
    <source>
        <dbReference type="SAM" id="Coils"/>
    </source>
</evidence>
<evidence type="ECO:0000313" key="11">
    <source>
        <dbReference type="EMBL" id="WEK05078.1"/>
    </source>
</evidence>
<evidence type="ECO:0000256" key="3">
    <source>
        <dbReference type="ARBA" id="ARBA00022553"/>
    </source>
</evidence>
<proteinExistence type="predicted"/>
<dbReference type="Pfam" id="PF02518">
    <property type="entry name" value="HATPase_c"/>
    <property type="match status" value="1"/>
</dbReference>
<sequence>MNVSEAISVKSGLARLDRRVMRRVAVLASLALVLMAAVAALVLVQGINRQITDIVHTYEVRNQARELTIALIEAESAQRGYLLTRDESYFNSYQQASATIGNRLLTLTGLTEDDAQQAERMRAIAGDIIGKSEEMGRSVELVQEQRTADARRLIETGMGERMMGGLQDALQQFVGEENSKLLDRNRQIDESRRWLVGSIITALAAAVILTYALLSRSQRKVSELALSADLLHSENEVLEAHVIDRTQALEEARAHAEQERQRVEALLQDANHRIGNSLATVSSLLGLQMLRSKSDEVKEALEGARSRVHAIASAHRRLRLGNDLETASADEFLGAVLEDIAVTATTARNVTMRSDFDPIVVNARDATTIGILVGELVTNALKHAFPDGREGTILVSLKDEAGVPVLRVADDGVGLGEGHAMGEQGLGSVIVVQLSNQFGGAPVYERREQGGLSVSVPMPGLGNEKAAMSD</sequence>
<dbReference type="EC" id="2.7.13.3" evidence="2"/>
<keyword evidence="7" id="KW-0067">ATP-binding</keyword>
<dbReference type="InterPro" id="IPR005467">
    <property type="entry name" value="His_kinase_dom"/>
</dbReference>
<dbReference type="InterPro" id="IPR011495">
    <property type="entry name" value="Sig_transdc_His_kin_sub2_dim/P"/>
</dbReference>
<comment type="catalytic activity">
    <reaction evidence="1">
        <text>ATP + protein L-histidine = ADP + protein N-phospho-L-histidine.</text>
        <dbReference type="EC" id="2.7.13.3"/>
    </reaction>
</comment>
<accession>A0AAJ6B233</accession>
<dbReference type="GO" id="GO:0005524">
    <property type="term" value="F:ATP binding"/>
    <property type="evidence" value="ECO:0007669"/>
    <property type="project" value="UniProtKB-KW"/>
</dbReference>
<keyword evidence="3" id="KW-0597">Phosphoprotein</keyword>
<dbReference type="CDD" id="cd19410">
    <property type="entry name" value="HK9-like_sensor"/>
    <property type="match status" value="1"/>
</dbReference>
<dbReference type="PANTHER" id="PTHR41523:SF8">
    <property type="entry name" value="ETHYLENE RESPONSE SENSOR PROTEIN"/>
    <property type="match status" value="1"/>
</dbReference>
<dbReference type="Gene3D" id="3.30.565.10">
    <property type="entry name" value="Histidine kinase-like ATPase, C-terminal domain"/>
    <property type="match status" value="1"/>
</dbReference>
<dbReference type="EMBL" id="CP119312">
    <property type="protein sequence ID" value="WEK05078.1"/>
    <property type="molecule type" value="Genomic_DNA"/>
</dbReference>
<evidence type="ECO:0000256" key="4">
    <source>
        <dbReference type="ARBA" id="ARBA00022679"/>
    </source>
</evidence>
<name>A0AAJ6B233_9HYPH</name>
<evidence type="ECO:0000256" key="2">
    <source>
        <dbReference type="ARBA" id="ARBA00012438"/>
    </source>
</evidence>
<dbReference type="Proteomes" id="UP001217476">
    <property type="component" value="Chromosome"/>
</dbReference>
<dbReference type="GO" id="GO:0004673">
    <property type="term" value="F:protein histidine kinase activity"/>
    <property type="evidence" value="ECO:0007669"/>
    <property type="project" value="UniProtKB-EC"/>
</dbReference>
<evidence type="ECO:0000256" key="5">
    <source>
        <dbReference type="ARBA" id="ARBA00022741"/>
    </source>
</evidence>
<evidence type="ECO:0000259" key="10">
    <source>
        <dbReference type="PROSITE" id="PS50109"/>
    </source>
</evidence>
<keyword evidence="9" id="KW-0472">Membrane</keyword>
<organism evidence="11 12">
    <name type="scientific">Candidatus Devosia phytovorans</name>
    <dbReference type="NCBI Taxonomy" id="3121372"/>
    <lineage>
        <taxon>Bacteria</taxon>
        <taxon>Pseudomonadati</taxon>
        <taxon>Pseudomonadota</taxon>
        <taxon>Alphaproteobacteria</taxon>
        <taxon>Hyphomicrobiales</taxon>
        <taxon>Devosiaceae</taxon>
        <taxon>Devosia</taxon>
    </lineage>
</organism>
<reference evidence="11" key="1">
    <citation type="submission" date="2023-03" db="EMBL/GenBank/DDBJ databases">
        <title>Andean soil-derived lignocellulolytic bacterial consortium as a source of novel taxa and putative plastic-active enzymes.</title>
        <authorList>
            <person name="Diaz-Garcia L."/>
            <person name="Chuvochina M."/>
            <person name="Feuerriegel G."/>
            <person name="Bunk B."/>
            <person name="Sproer C."/>
            <person name="Streit W.R."/>
            <person name="Rodriguez L.M."/>
            <person name="Overmann J."/>
            <person name="Jimenez D.J."/>
        </authorList>
    </citation>
    <scope>NUCLEOTIDE SEQUENCE</scope>
    <source>
        <strain evidence="11">MAG 4196</strain>
    </source>
</reference>
<keyword evidence="9" id="KW-1133">Transmembrane helix</keyword>
<keyword evidence="5" id="KW-0547">Nucleotide-binding</keyword>
<keyword evidence="8" id="KW-0175">Coiled coil</keyword>
<dbReference type="SMART" id="SM00387">
    <property type="entry name" value="HATPase_c"/>
    <property type="match status" value="1"/>
</dbReference>
<keyword evidence="9" id="KW-0812">Transmembrane</keyword>
<keyword evidence="4" id="KW-0808">Transferase</keyword>
<keyword evidence="6" id="KW-0418">Kinase</keyword>
<evidence type="ECO:0000313" key="12">
    <source>
        <dbReference type="Proteomes" id="UP001217476"/>
    </source>
</evidence>
<evidence type="ECO:0000256" key="7">
    <source>
        <dbReference type="ARBA" id="ARBA00022840"/>
    </source>
</evidence>
<dbReference type="PROSITE" id="PS50109">
    <property type="entry name" value="HIS_KIN"/>
    <property type="match status" value="1"/>
</dbReference>
<protein>
    <recommendedName>
        <fullName evidence="2">histidine kinase</fullName>
        <ecNumber evidence="2">2.7.13.3</ecNumber>
    </recommendedName>
</protein>
<dbReference type="InterPro" id="IPR003594">
    <property type="entry name" value="HATPase_dom"/>
</dbReference>
<evidence type="ECO:0000256" key="6">
    <source>
        <dbReference type="ARBA" id="ARBA00022777"/>
    </source>
</evidence>
<dbReference type="PANTHER" id="PTHR41523">
    <property type="entry name" value="TWO-COMPONENT SYSTEM SENSOR PROTEIN"/>
    <property type="match status" value="1"/>
</dbReference>
<evidence type="ECO:0000256" key="1">
    <source>
        <dbReference type="ARBA" id="ARBA00000085"/>
    </source>
</evidence>
<dbReference type="Pfam" id="PF05227">
    <property type="entry name" value="CHASE3"/>
    <property type="match status" value="1"/>
</dbReference>